<dbReference type="InterPro" id="IPR037118">
    <property type="entry name" value="Val-tRNA_synth_C_sf"/>
</dbReference>
<dbReference type="SUPFAM" id="SSF46589">
    <property type="entry name" value="tRNA-binding arm"/>
    <property type="match status" value="1"/>
</dbReference>
<feature type="domain" description="Cyanobacterial aminoacyl-tRNA synthetase CAAD" evidence="19">
    <location>
        <begin position="867"/>
        <end position="950"/>
    </location>
</feature>
<dbReference type="InterPro" id="IPR010978">
    <property type="entry name" value="tRNA-bd_arm"/>
</dbReference>
<keyword evidence="7 13" id="KW-0067">ATP-binding</keyword>
<organism evidence="20 21">
    <name type="scientific">Phormidium tenue NIES-30</name>
    <dbReference type="NCBI Taxonomy" id="549789"/>
    <lineage>
        <taxon>Bacteria</taxon>
        <taxon>Bacillati</taxon>
        <taxon>Cyanobacteriota</taxon>
        <taxon>Cyanophyceae</taxon>
        <taxon>Oscillatoriophycideae</taxon>
        <taxon>Oscillatoriales</taxon>
        <taxon>Oscillatoriaceae</taxon>
        <taxon>Phormidium</taxon>
    </lineage>
</organism>
<dbReference type="Gene3D" id="3.40.50.620">
    <property type="entry name" value="HUPs"/>
    <property type="match status" value="2"/>
</dbReference>
<dbReference type="FunFam" id="1.10.287.380:FF:000001">
    <property type="entry name" value="Valine--tRNA ligase"/>
    <property type="match status" value="1"/>
</dbReference>
<dbReference type="InterPro" id="IPR019499">
    <property type="entry name" value="Val-tRNA_synth_tRNA-bd"/>
</dbReference>
<keyword evidence="10 13" id="KW-0030">Aminoacyl-tRNA synthetase</keyword>
<dbReference type="InterPro" id="IPR009080">
    <property type="entry name" value="tRNAsynth_Ia_anticodon-bd"/>
</dbReference>
<dbReference type="OrthoDB" id="9810365at2"/>
<dbReference type="PANTHER" id="PTHR11946:SF93">
    <property type="entry name" value="VALINE--TRNA LIGASE, CHLOROPLASTIC_MITOCHONDRIAL 2"/>
    <property type="match status" value="1"/>
</dbReference>
<feature type="coiled-coil region" evidence="13">
    <location>
        <begin position="1005"/>
        <end position="1067"/>
    </location>
</feature>
<dbReference type="CDD" id="cd07962">
    <property type="entry name" value="Anticodon_Ia_Val"/>
    <property type="match status" value="1"/>
</dbReference>
<comment type="catalytic activity">
    <reaction evidence="11 13">
        <text>tRNA(Val) + L-valine + ATP = L-valyl-tRNA(Val) + AMP + diphosphate</text>
        <dbReference type="Rhea" id="RHEA:10704"/>
        <dbReference type="Rhea" id="RHEA-COMP:9672"/>
        <dbReference type="Rhea" id="RHEA-COMP:9708"/>
        <dbReference type="ChEBI" id="CHEBI:30616"/>
        <dbReference type="ChEBI" id="CHEBI:33019"/>
        <dbReference type="ChEBI" id="CHEBI:57762"/>
        <dbReference type="ChEBI" id="CHEBI:78442"/>
        <dbReference type="ChEBI" id="CHEBI:78537"/>
        <dbReference type="ChEBI" id="CHEBI:456215"/>
        <dbReference type="EC" id="6.1.1.9"/>
    </reaction>
</comment>
<dbReference type="Gene3D" id="3.90.740.10">
    <property type="entry name" value="Valyl/Leucyl/Isoleucyl-tRNA synthetase, editing domain"/>
    <property type="match status" value="1"/>
</dbReference>
<dbReference type="PRINTS" id="PR00986">
    <property type="entry name" value="TRNASYNTHVAL"/>
</dbReference>
<evidence type="ECO:0000313" key="20">
    <source>
        <dbReference type="EMBL" id="OKH47792.1"/>
    </source>
</evidence>
<comment type="similarity">
    <text evidence="12 13">Belongs to the class-I aminoacyl-tRNA synthetase family. ValS type 1 subfamily.</text>
</comment>
<accession>A0A1U7J523</accession>
<evidence type="ECO:0000313" key="21">
    <source>
        <dbReference type="Proteomes" id="UP000185557"/>
    </source>
</evidence>
<feature type="domain" description="Valyl-tRNA synthetase tRNA-binding arm" evidence="18">
    <location>
        <begin position="1007"/>
        <end position="1071"/>
    </location>
</feature>
<dbReference type="SUPFAM" id="SSF50677">
    <property type="entry name" value="ValRS/IleRS/LeuRS editing domain"/>
    <property type="match status" value="1"/>
</dbReference>
<dbReference type="SUPFAM" id="SSF47323">
    <property type="entry name" value="Anticodon-binding domain of a subclass of class I aminoacyl-tRNA synthetases"/>
    <property type="match status" value="1"/>
</dbReference>
<comment type="subcellular location">
    <subcellularLocation>
        <location evidence="2 13">Cytoplasm</location>
    </subcellularLocation>
    <subcellularLocation>
        <location evidence="1">Membrane</location>
        <topology evidence="1">Multi-pass membrane protein</topology>
    </subcellularLocation>
</comment>
<proteinExistence type="inferred from homology"/>
<keyword evidence="8 13" id="KW-0648">Protein biosynthesis</keyword>
<dbReference type="Pfam" id="PF08264">
    <property type="entry name" value="Anticodon_1"/>
    <property type="match status" value="1"/>
</dbReference>
<evidence type="ECO:0000256" key="12">
    <source>
        <dbReference type="ARBA" id="ARBA00060830"/>
    </source>
</evidence>
<dbReference type="InterPro" id="IPR002300">
    <property type="entry name" value="aa-tRNA-synth_Ia"/>
</dbReference>
<dbReference type="GO" id="GO:0016020">
    <property type="term" value="C:membrane"/>
    <property type="evidence" value="ECO:0007669"/>
    <property type="project" value="UniProtKB-SubCell"/>
</dbReference>
<evidence type="ECO:0000256" key="3">
    <source>
        <dbReference type="ARBA" id="ARBA00011245"/>
    </source>
</evidence>
<dbReference type="NCBIfam" id="NF004349">
    <property type="entry name" value="PRK05729.1"/>
    <property type="match status" value="1"/>
</dbReference>
<dbReference type="Pfam" id="PF00133">
    <property type="entry name" value="tRNA-synt_1"/>
    <property type="match status" value="1"/>
</dbReference>
<feature type="domain" description="Methionyl/Valyl/Leucyl/Isoleucyl-tRNA synthetase anticodon-binding" evidence="17">
    <location>
        <begin position="636"/>
        <end position="784"/>
    </location>
</feature>
<feature type="region of interest" description="Disordered" evidence="14">
    <location>
        <begin position="952"/>
        <end position="984"/>
    </location>
</feature>
<evidence type="ECO:0000256" key="9">
    <source>
        <dbReference type="ARBA" id="ARBA00023054"/>
    </source>
</evidence>
<keyword evidence="4 13" id="KW-0963">Cytoplasm</keyword>
<dbReference type="GO" id="GO:0005829">
    <property type="term" value="C:cytosol"/>
    <property type="evidence" value="ECO:0007669"/>
    <property type="project" value="TreeGrafter"/>
</dbReference>
<keyword evidence="9 13" id="KW-0175">Coiled coil</keyword>
<evidence type="ECO:0000259" key="17">
    <source>
        <dbReference type="Pfam" id="PF08264"/>
    </source>
</evidence>
<comment type="domain">
    <text evidence="13">The C-terminal coiled-coil domain is crucial for aminoacylation activity.</text>
</comment>
<comment type="subunit">
    <text evidence="3 13">Monomer.</text>
</comment>
<dbReference type="EMBL" id="MRCG01000008">
    <property type="protein sequence ID" value="OKH47792.1"/>
    <property type="molecule type" value="Genomic_DNA"/>
</dbReference>
<feature type="short sequence motif" description="'KMSKS' region" evidence="13">
    <location>
        <begin position="543"/>
        <end position="547"/>
    </location>
</feature>
<keyword evidence="5 13" id="KW-0436">Ligase</keyword>
<dbReference type="Gene3D" id="1.10.287.380">
    <property type="entry name" value="Valyl-tRNA synthetase, C-terminal domain"/>
    <property type="match status" value="1"/>
</dbReference>
<gene>
    <name evidence="13" type="primary">valS</name>
    <name evidence="20" type="ORF">NIES30_12495</name>
</gene>
<evidence type="ECO:0000256" key="5">
    <source>
        <dbReference type="ARBA" id="ARBA00022598"/>
    </source>
</evidence>
<evidence type="ECO:0000256" key="4">
    <source>
        <dbReference type="ARBA" id="ARBA00022490"/>
    </source>
</evidence>
<dbReference type="InterPro" id="IPR001412">
    <property type="entry name" value="aa-tRNA-synth_I_CS"/>
</dbReference>
<dbReference type="PROSITE" id="PS00178">
    <property type="entry name" value="AA_TRNA_LIGASE_I"/>
    <property type="match status" value="1"/>
</dbReference>
<dbReference type="FunFam" id="3.40.50.620:FF:000032">
    <property type="entry name" value="Valine--tRNA ligase"/>
    <property type="match status" value="1"/>
</dbReference>
<reference evidence="20 21" key="1">
    <citation type="submission" date="2016-11" db="EMBL/GenBank/DDBJ databases">
        <title>Draft Genome Sequences of Nine Cyanobacterial Strains from Diverse Habitats.</title>
        <authorList>
            <person name="Zhu T."/>
            <person name="Hou S."/>
            <person name="Lu X."/>
            <person name="Hess W.R."/>
        </authorList>
    </citation>
    <scope>NUCLEOTIDE SEQUENCE [LARGE SCALE GENOMIC DNA]</scope>
    <source>
        <strain evidence="20 21">NIES-30</strain>
    </source>
</reference>
<protein>
    <recommendedName>
        <fullName evidence="13">Valine--tRNA ligase</fullName>
        <ecNumber evidence="13">6.1.1.9</ecNumber>
    </recommendedName>
    <alternativeName>
        <fullName evidence="13">Valyl-tRNA synthetase</fullName>
        <shortName evidence="13">ValRS</shortName>
    </alternativeName>
</protein>
<feature type="compositionally biased region" description="Low complexity" evidence="14">
    <location>
        <begin position="966"/>
        <end position="978"/>
    </location>
</feature>
<dbReference type="SUPFAM" id="SSF52374">
    <property type="entry name" value="Nucleotidylyl transferase"/>
    <property type="match status" value="1"/>
</dbReference>
<dbReference type="Pfam" id="PF10458">
    <property type="entry name" value="Val_tRNA-synt_C"/>
    <property type="match status" value="1"/>
</dbReference>
<evidence type="ECO:0000256" key="7">
    <source>
        <dbReference type="ARBA" id="ARBA00022840"/>
    </source>
</evidence>
<evidence type="ECO:0000256" key="2">
    <source>
        <dbReference type="ARBA" id="ARBA00004496"/>
    </source>
</evidence>
<dbReference type="Proteomes" id="UP000185557">
    <property type="component" value="Unassembled WGS sequence"/>
</dbReference>
<evidence type="ECO:0000259" key="19">
    <source>
        <dbReference type="Pfam" id="PF14159"/>
    </source>
</evidence>
<feature type="domain" description="Aminoacyl-tRNA synthetase class Ia" evidence="16">
    <location>
        <begin position="20"/>
        <end position="583"/>
    </location>
</feature>
<dbReference type="Gene3D" id="1.10.730.10">
    <property type="entry name" value="Isoleucyl-tRNA Synthetase, Domain 1"/>
    <property type="match status" value="1"/>
</dbReference>
<feature type="transmembrane region" description="Helical" evidence="15">
    <location>
        <begin position="880"/>
        <end position="901"/>
    </location>
</feature>
<dbReference type="GO" id="GO:0006438">
    <property type="term" value="P:valyl-tRNA aminoacylation"/>
    <property type="evidence" value="ECO:0007669"/>
    <property type="project" value="UniProtKB-UniRule"/>
</dbReference>
<dbReference type="NCBIfam" id="TIGR00422">
    <property type="entry name" value="valS"/>
    <property type="match status" value="1"/>
</dbReference>
<evidence type="ECO:0000256" key="10">
    <source>
        <dbReference type="ARBA" id="ARBA00023146"/>
    </source>
</evidence>
<dbReference type="InterPro" id="IPR009008">
    <property type="entry name" value="Val/Leu/Ile-tRNA-synth_edit"/>
</dbReference>
<evidence type="ECO:0000256" key="6">
    <source>
        <dbReference type="ARBA" id="ARBA00022741"/>
    </source>
</evidence>
<evidence type="ECO:0000256" key="13">
    <source>
        <dbReference type="HAMAP-Rule" id="MF_02004"/>
    </source>
</evidence>
<feature type="binding site" evidence="13">
    <location>
        <position position="546"/>
    </location>
    <ligand>
        <name>ATP</name>
        <dbReference type="ChEBI" id="CHEBI:30616"/>
    </ligand>
</feature>
<dbReference type="GO" id="GO:0002161">
    <property type="term" value="F:aminoacyl-tRNA deacylase activity"/>
    <property type="evidence" value="ECO:0007669"/>
    <property type="project" value="InterPro"/>
</dbReference>
<evidence type="ECO:0000256" key="11">
    <source>
        <dbReference type="ARBA" id="ARBA00047552"/>
    </source>
</evidence>
<dbReference type="EC" id="6.1.1.9" evidence="13"/>
<dbReference type="RefSeq" id="WP_073608751.1">
    <property type="nucleotide sequence ID" value="NZ_MRCG01000008.1"/>
</dbReference>
<dbReference type="InterPro" id="IPR025564">
    <property type="entry name" value="CAAD_dom"/>
</dbReference>
<keyword evidence="15" id="KW-0812">Transmembrane</keyword>
<dbReference type="PANTHER" id="PTHR11946">
    <property type="entry name" value="VALYL-TRNA SYNTHETASES"/>
    <property type="match status" value="1"/>
</dbReference>
<keyword evidence="21" id="KW-1185">Reference proteome</keyword>
<evidence type="ECO:0000259" key="18">
    <source>
        <dbReference type="Pfam" id="PF10458"/>
    </source>
</evidence>
<dbReference type="HAMAP" id="MF_02004">
    <property type="entry name" value="Val_tRNA_synth_type1"/>
    <property type="match status" value="1"/>
</dbReference>
<dbReference type="CDD" id="cd00817">
    <property type="entry name" value="ValRS_core"/>
    <property type="match status" value="1"/>
</dbReference>
<feature type="short sequence motif" description="'HIGH' region" evidence="13">
    <location>
        <begin position="49"/>
        <end position="59"/>
    </location>
</feature>
<dbReference type="STRING" id="549789.NIES30_12495"/>
<dbReference type="FunFam" id="3.40.50.620:FF:000098">
    <property type="entry name" value="Valine--tRNA ligase"/>
    <property type="match status" value="1"/>
</dbReference>
<dbReference type="Pfam" id="PF14159">
    <property type="entry name" value="CAAD"/>
    <property type="match status" value="1"/>
</dbReference>
<dbReference type="AlphaFoldDB" id="A0A1U7J523"/>
<evidence type="ECO:0000256" key="8">
    <source>
        <dbReference type="ARBA" id="ARBA00022917"/>
    </source>
</evidence>
<dbReference type="InterPro" id="IPR013155">
    <property type="entry name" value="M/V/L/I-tRNA-synth_anticd-bd"/>
</dbReference>
<evidence type="ECO:0000259" key="16">
    <source>
        <dbReference type="Pfam" id="PF00133"/>
    </source>
</evidence>
<comment type="caution">
    <text evidence="20">The sequence shown here is derived from an EMBL/GenBank/DDBJ whole genome shotgun (WGS) entry which is preliminary data.</text>
</comment>
<keyword evidence="15" id="KW-1133">Transmembrane helix</keyword>
<dbReference type="FunFam" id="3.90.740.10:FF:000005">
    <property type="entry name" value="Valine--tRNA ligase, mitochondrial"/>
    <property type="match status" value="1"/>
</dbReference>
<name>A0A1U7J523_9CYAN</name>
<keyword evidence="6 13" id="KW-0547">Nucleotide-binding</keyword>
<keyword evidence="15" id="KW-0472">Membrane</keyword>
<dbReference type="InterPro" id="IPR033705">
    <property type="entry name" value="Anticodon_Ia_Val"/>
</dbReference>
<comment type="domain">
    <text evidence="13">ValRS has two distinct active sites: one for aminoacylation and one for editing. The misactivated threonine is translocated from the active site to the editing site.</text>
</comment>
<dbReference type="InterPro" id="IPR002303">
    <property type="entry name" value="Valyl-tRNA_ligase"/>
</dbReference>
<evidence type="ECO:0000256" key="14">
    <source>
        <dbReference type="SAM" id="MobiDB-lite"/>
    </source>
</evidence>
<evidence type="ECO:0000256" key="1">
    <source>
        <dbReference type="ARBA" id="ARBA00004141"/>
    </source>
</evidence>
<dbReference type="GO" id="GO:0005524">
    <property type="term" value="F:ATP binding"/>
    <property type="evidence" value="ECO:0007669"/>
    <property type="project" value="UniProtKB-UniRule"/>
</dbReference>
<sequence length="1071" mass="120327">MTATVPALSAQYDPTQTETKWQAQWEENQVFKADPDHPGEPYCVVIPPPNVTGSLHMGHAFENALIDTLVRYQRMAGRNTLWLPGTDHASIAVSTILDRQFQAEGLKKEDVGRDRYLERAWEWKAESGGTIVNQLRKLGVSVDWSRERFTMDEGLNTAVLTAFTRLYDEGLIYRGNYMVNWCPASQSAVSDLEVEQREVDGHLWHFRYPFTDGSGYLEVATTRPETMLGDTAVAVNPNDDRYRDMVGKTLTLPIVNREIPVIADDYVDAEFGTGCVKVTPAHDPNDFAMGQRHNLPLITVMNKDGTMNEQAGPFHGLDRFEARRLVVKRLDVEGFLVKIDDYHHTVPYSDRGKVPVEPLLSTQWFVNIRPMADKALDYLDNRQEPKFVPDRWTKVYRDWLVNLRDWCISRQLWWGHQIPAWYAVSETGGEITDNTPFVVAATEEEAKAKATERFGEWVTLTRDPDVLDTWFSSGLWPFSTMGWPDESAQDFQTYYPTTTLVTGFDIIFFWVARMTLMAGHFTDTMPFETVYIHGLVRDENNKKMSKSSNNGIDPLLLINKYGTDALRYTLIREVTGAGQDIRLEYDRNTDESVSVEASRNFTNKLWNASRFVMMNLGGQSPASLGAPDLANLELADRWILSRFNRVVQSVRDNLDQYGMGEAAKELYEFVWGDFCDWYIELVKPRLQGEGSSKFTAGQQTLAFVLDGILKLLHPFMPHITEELWHTLSQVGDDQFLAVQPYPTAQPDLIDDALEQQFALVFNTVRTVRNLRAEAGIKPSLRIETILESESADERHILQATADYIKDLGKIDTLVILGGKQPVSTAHSGETSATSLTPPTKLSDNRVVAEVQDFWHTMLPLFEEPLYYAGSFFADIRRPAFTLLWIFAGVVLLKFGGAVVSAVDSTPIFGTLMELVGFWVVFNFVRQNLLTVGDRDRLTQSYQQWRRSIFGPDTATPRATTQLRSVPSPTAATSPSSAAKDSTEPSQKLFAGVTGTVQVLIPLTGVVDIEALRAKVEKDLAKVEAEIKSLSGRLSNAGFVDKAPADVVQGARNSLAEAEAQATILKARLAML</sequence>
<evidence type="ECO:0000256" key="15">
    <source>
        <dbReference type="SAM" id="Phobius"/>
    </source>
</evidence>
<dbReference type="GO" id="GO:0004832">
    <property type="term" value="F:valine-tRNA ligase activity"/>
    <property type="evidence" value="ECO:0007669"/>
    <property type="project" value="UniProtKB-UniRule"/>
</dbReference>
<comment type="function">
    <text evidence="13">Catalyzes the attachment of valine to tRNA(Val). As ValRS can inadvertently accommodate and process structurally similar amino acids such as threonine, to avoid such errors, it has a 'posttransfer' editing activity that hydrolyzes mischarged Thr-tRNA(Val) in a tRNA-dependent manner.</text>
</comment>
<dbReference type="InterPro" id="IPR014729">
    <property type="entry name" value="Rossmann-like_a/b/a_fold"/>
</dbReference>